<sequence length="179" mass="19782">MEQERDDMLRQTSTYAGALLLGGLLVLLRYHSAAAEPAPATVEGTITYQGEPVSNAFVTFKCRGMSESLYGQTDKQGRYELYSRMEHELPIGKYAVTIVKRTTQEDHADRHHGCRRSRRHSSQRVVDLLPEHYGDGPTSGLIAVIEPGDNVFNFKLSDVAPKSNTSDVASGRTAKLSLN</sequence>
<proteinExistence type="predicted"/>
<dbReference type="Proteomes" id="UP000004358">
    <property type="component" value="Unassembled WGS sequence"/>
</dbReference>
<evidence type="ECO:0000313" key="2">
    <source>
        <dbReference type="EMBL" id="EAQ79290.1"/>
    </source>
</evidence>
<gene>
    <name evidence="2" type="ORF">DSM3645_02403</name>
</gene>
<evidence type="ECO:0008006" key="4">
    <source>
        <dbReference type="Google" id="ProtNLM"/>
    </source>
</evidence>
<protein>
    <recommendedName>
        <fullName evidence="4">Carboxypeptidase regulatory-like domain-containing protein</fullName>
    </recommendedName>
</protein>
<accession>A3ZVE4</accession>
<evidence type="ECO:0000256" key="1">
    <source>
        <dbReference type="SAM" id="MobiDB-lite"/>
    </source>
</evidence>
<comment type="caution">
    <text evidence="2">The sequence shown here is derived from an EMBL/GenBank/DDBJ whole genome shotgun (WGS) entry which is preliminary data.</text>
</comment>
<dbReference type="AlphaFoldDB" id="A3ZVE4"/>
<reference evidence="2 3" key="1">
    <citation type="submission" date="2006-02" db="EMBL/GenBank/DDBJ databases">
        <authorList>
            <person name="Amann R."/>
            <person name="Ferriera S."/>
            <person name="Johnson J."/>
            <person name="Kravitz S."/>
            <person name="Halpern A."/>
            <person name="Remington K."/>
            <person name="Beeson K."/>
            <person name="Tran B."/>
            <person name="Rogers Y.-H."/>
            <person name="Friedman R."/>
            <person name="Venter J.C."/>
        </authorList>
    </citation>
    <scope>NUCLEOTIDE SEQUENCE [LARGE SCALE GENOMIC DNA]</scope>
    <source>
        <strain evidence="2 3">DSM 3645</strain>
    </source>
</reference>
<feature type="compositionally biased region" description="Basic residues" evidence="1">
    <location>
        <begin position="112"/>
        <end position="122"/>
    </location>
</feature>
<dbReference type="STRING" id="314230.DSM3645_02403"/>
<dbReference type="EMBL" id="AANZ01000014">
    <property type="protein sequence ID" value="EAQ79290.1"/>
    <property type="molecule type" value="Genomic_DNA"/>
</dbReference>
<dbReference type="HOGENOM" id="CLU_1500736_0_0_0"/>
<feature type="region of interest" description="Disordered" evidence="1">
    <location>
        <begin position="104"/>
        <end position="123"/>
    </location>
</feature>
<organism evidence="2 3">
    <name type="scientific">Blastopirellula marina DSM 3645</name>
    <dbReference type="NCBI Taxonomy" id="314230"/>
    <lineage>
        <taxon>Bacteria</taxon>
        <taxon>Pseudomonadati</taxon>
        <taxon>Planctomycetota</taxon>
        <taxon>Planctomycetia</taxon>
        <taxon>Pirellulales</taxon>
        <taxon>Pirellulaceae</taxon>
        <taxon>Blastopirellula</taxon>
    </lineage>
</organism>
<evidence type="ECO:0000313" key="3">
    <source>
        <dbReference type="Proteomes" id="UP000004358"/>
    </source>
</evidence>
<name>A3ZVE4_9BACT</name>